<accession>A0A417YWJ8</accession>
<proteinExistence type="predicted"/>
<evidence type="ECO:0000313" key="3">
    <source>
        <dbReference type="EMBL" id="RHW41845.1"/>
    </source>
</evidence>
<name>A0A417YWJ8_9MICO</name>
<keyword evidence="1" id="KW-0677">Repeat</keyword>
<dbReference type="NCBIfam" id="TIGR01643">
    <property type="entry name" value="YD_repeat_2x"/>
    <property type="match status" value="6"/>
</dbReference>
<gene>
    <name evidence="3" type="ORF">D1832_14980</name>
</gene>
<dbReference type="Gene3D" id="2.180.10.10">
    <property type="entry name" value="RHS repeat-associated core"/>
    <property type="match status" value="3"/>
</dbReference>
<protein>
    <submittedName>
        <fullName evidence="3">RHS repeat protein</fullName>
    </submittedName>
</protein>
<dbReference type="Pfam" id="PF25023">
    <property type="entry name" value="TEN_YD-shell"/>
    <property type="match status" value="1"/>
</dbReference>
<dbReference type="PANTHER" id="PTHR32305:SF15">
    <property type="entry name" value="PROTEIN RHSA-RELATED"/>
    <property type="match status" value="1"/>
</dbReference>
<dbReference type="InterPro" id="IPR031325">
    <property type="entry name" value="RHS_repeat"/>
</dbReference>
<dbReference type="InterPro" id="IPR006530">
    <property type="entry name" value="YD"/>
</dbReference>
<evidence type="ECO:0000313" key="4">
    <source>
        <dbReference type="Proteomes" id="UP000285376"/>
    </source>
</evidence>
<dbReference type="InterPro" id="IPR056823">
    <property type="entry name" value="TEN-like_YD-shell"/>
</dbReference>
<dbReference type="Pfam" id="PF05593">
    <property type="entry name" value="RHS_repeat"/>
    <property type="match status" value="1"/>
</dbReference>
<organism evidence="3 4">
    <name type="scientific">Dermacoccus abyssi</name>
    <dbReference type="NCBI Taxonomy" id="322596"/>
    <lineage>
        <taxon>Bacteria</taxon>
        <taxon>Bacillati</taxon>
        <taxon>Actinomycetota</taxon>
        <taxon>Actinomycetes</taxon>
        <taxon>Micrococcales</taxon>
        <taxon>Dermacoccaceae</taxon>
        <taxon>Dermacoccus</taxon>
    </lineage>
</organism>
<dbReference type="Proteomes" id="UP000285376">
    <property type="component" value="Unassembled WGS sequence"/>
</dbReference>
<comment type="caution">
    <text evidence="3">The sequence shown here is derived from an EMBL/GenBank/DDBJ whole genome shotgun (WGS) entry which is preliminary data.</text>
</comment>
<dbReference type="InterPro" id="IPR050708">
    <property type="entry name" value="T6SS_VgrG/RHS"/>
</dbReference>
<sequence>MLTDLQARSAAKFGTDGKLVSLADRNKQAITFTYSGGNLTQATLPTGQTVTFTFSGGKLASMTRPANGTLAAGTVTYAYDASGRLASVTRPAVGGAPTSTSKFTYSSAGDLASITDGAGSVTNFTYDSSHRVTAVARGSAADLATTRFSYVSDTQTQVASPNTSQTSAVSAVPHTTYTLNADDRVTRVTDAIGRTRSATYTPFFDVSSATNGTGGTATATYGSNGGASMTKATSAYGASNSWTYGTGDNAYSPVSSTNASGTTSTMTYDAAGNETSNTMSGAVAKVSYNADGTLATSTDPKGKVTTYTESTSGKYIAKITPPTGSAMGATTISGNPATSVTNGAGETTTYSYNDRYALNSAATSAGTVSWTYDANGRVTSRTDKNQKVTYSYDSRSNLTSVATSPVTGGTAPAAATVSYTYDKSGNILSRTVAGKTTKYAYDAANQLTAMTAADGAVTRFKYDGAGRRTDTWWRTNADNTSFVAHSRSVFGAGGNLAQQWTSVKSSDSNRVYDYSYCNAKYKAGVECPWNTSSSANTDKVQYIQDNKNNKAIVPRQEHGRDFSV</sequence>
<feature type="domain" description="Teneurin-like YD-shell" evidence="2">
    <location>
        <begin position="339"/>
        <end position="469"/>
    </location>
</feature>
<dbReference type="PANTHER" id="PTHR32305">
    <property type="match status" value="1"/>
</dbReference>
<evidence type="ECO:0000256" key="1">
    <source>
        <dbReference type="ARBA" id="ARBA00022737"/>
    </source>
</evidence>
<evidence type="ECO:0000259" key="2">
    <source>
        <dbReference type="Pfam" id="PF25023"/>
    </source>
</evidence>
<dbReference type="EMBL" id="QWLM01000041">
    <property type="protein sequence ID" value="RHW41845.1"/>
    <property type="molecule type" value="Genomic_DNA"/>
</dbReference>
<dbReference type="AlphaFoldDB" id="A0A417YWJ8"/>
<reference evidence="3 4" key="1">
    <citation type="submission" date="2018-08" db="EMBL/GenBank/DDBJ databases">
        <title>Whole genome sequence analysis of Dermacoccus abyssi bacteria isolated from Deep Mariana trench Micromonospora spp reveals genes involved in the environmental adaptation and production of secondary metabolites.</title>
        <authorList>
            <person name="Abdel-Mageed W.M."/>
            <person name="Lehri B."/>
            <person name="Nouioui I."/>
            <person name="Goodfellow I."/>
            <person name="Jaspars M."/>
            <person name="Karlyshev A."/>
        </authorList>
    </citation>
    <scope>NUCLEOTIDE SEQUENCE [LARGE SCALE GENOMIC DNA]</scope>
    <source>
        <strain evidence="3 4">MT1.1</strain>
    </source>
</reference>